<sequence>MTDNNLKNLPLGTSDFAALRLANEIYVDKTDLVYELASKRRKYFLARPRRFGKSLLISTFESLFRHGLRDFKGLAIEKLWIEESKPLVVRLDFSEIKNFSSPEDFSRKFTSLISRCFGMVGFQYVDDDLNSASGQLSTWLQTLDINALVVLIDEYDAPLTSCLNQHGLFNSVRERISEFYAVLKSNDRALRFVFVTGITKFNKTSIFSELNNLSDISLAPQFGSLLGYTHEEVQTYFGSYIAKSAEVLSISQNELMNRLAAHYDGFCFEETGTKRVFAPWSLLNFLAQPDRGLKDYWFESGGKPAVLLEYLKSHALKDPEEYARDKTIALSELAGSSDVETLSDIGLLTQAGYLTIKSVEFGNTVFLDYPNLEVKRAMAQLYTEHLLDGKVAGQVGAGPIVKVLYEESAESVFHILNRLFLAIDYQRYPVRDEASLRAYVQVYFAGAGLDVKVEHHNAHGRSDLEVNAGNRHWIFEFKVVQGNKGETEKLSEAVEQIKQRHYGDQQYSQEVKRVALVFSIEDRKFVKWQEV</sequence>
<name>F3QM46_9BURK</name>
<dbReference type="eggNOG" id="COG1672">
    <property type="taxonomic scope" value="Bacteria"/>
</dbReference>
<dbReference type="HOGENOM" id="CLU_021114_0_1_4"/>
<dbReference type="GeneID" id="43349363"/>
<evidence type="ECO:0000313" key="2">
    <source>
        <dbReference type="EMBL" id="EGG52353.1"/>
    </source>
</evidence>
<comment type="caution">
    <text evidence="2">The sequence shown here is derived from an EMBL/GenBank/DDBJ whole genome shotgun (WGS) entry which is preliminary data.</text>
</comment>
<feature type="domain" description="AAA-ATPase-like" evidence="1">
    <location>
        <begin position="10"/>
        <end position="207"/>
    </location>
</feature>
<protein>
    <recommendedName>
        <fullName evidence="1">AAA-ATPase-like domain-containing protein</fullName>
    </recommendedName>
</protein>
<dbReference type="RefSeq" id="WP_008864626.1">
    <property type="nucleotide sequence ID" value="NZ_GL883740.1"/>
</dbReference>
<organism evidence="2 3">
    <name type="scientific">Parasutterella excrementihominis YIT 11859</name>
    <dbReference type="NCBI Taxonomy" id="762966"/>
    <lineage>
        <taxon>Bacteria</taxon>
        <taxon>Pseudomonadati</taxon>
        <taxon>Pseudomonadota</taxon>
        <taxon>Betaproteobacteria</taxon>
        <taxon>Burkholderiales</taxon>
        <taxon>Sutterellaceae</taxon>
        <taxon>Parasutterella</taxon>
    </lineage>
</organism>
<dbReference type="InterPro" id="IPR012547">
    <property type="entry name" value="PDDEXK_9"/>
</dbReference>
<dbReference type="PANTHER" id="PTHR34825:SF1">
    <property type="entry name" value="AAA-ATPASE-LIKE DOMAIN-CONTAINING PROTEIN"/>
    <property type="match status" value="1"/>
</dbReference>
<dbReference type="Pfam" id="PF09820">
    <property type="entry name" value="AAA-ATPase_like"/>
    <property type="match status" value="1"/>
</dbReference>
<accession>F3QM46</accession>
<dbReference type="InterPro" id="IPR018631">
    <property type="entry name" value="AAA-ATPase-like_dom"/>
</dbReference>
<dbReference type="AlphaFoldDB" id="F3QM46"/>
<dbReference type="OrthoDB" id="9146397at2"/>
<evidence type="ECO:0000259" key="1">
    <source>
        <dbReference type="Pfam" id="PF09820"/>
    </source>
</evidence>
<dbReference type="EMBL" id="AFBP01000070">
    <property type="protein sequence ID" value="EGG52353.1"/>
    <property type="molecule type" value="Genomic_DNA"/>
</dbReference>
<reference evidence="2 3" key="1">
    <citation type="submission" date="2011-02" db="EMBL/GenBank/DDBJ databases">
        <authorList>
            <person name="Weinstock G."/>
            <person name="Sodergren E."/>
            <person name="Clifton S."/>
            <person name="Fulton L."/>
            <person name="Fulton B."/>
            <person name="Courtney L."/>
            <person name="Fronick C."/>
            <person name="Harrison M."/>
            <person name="Strong C."/>
            <person name="Farmer C."/>
            <person name="Delahaunty K."/>
            <person name="Markovic C."/>
            <person name="Hall O."/>
            <person name="Minx P."/>
            <person name="Tomlinson C."/>
            <person name="Mitreva M."/>
            <person name="Hou S."/>
            <person name="Chen J."/>
            <person name="Wollam A."/>
            <person name="Pepin K.H."/>
            <person name="Johnson M."/>
            <person name="Bhonagiri V."/>
            <person name="Zhang X."/>
            <person name="Suruliraj S."/>
            <person name="Warren W."/>
            <person name="Chinwalla A."/>
            <person name="Mardis E.R."/>
            <person name="Wilson R.K."/>
        </authorList>
    </citation>
    <scope>NUCLEOTIDE SEQUENCE [LARGE SCALE GENOMIC DNA]</scope>
    <source>
        <strain evidence="2 3">YIT 11859</strain>
    </source>
</reference>
<evidence type="ECO:0000313" key="3">
    <source>
        <dbReference type="Proteomes" id="UP000005156"/>
    </source>
</evidence>
<keyword evidence="3" id="KW-1185">Reference proteome</keyword>
<dbReference type="Pfam" id="PF08011">
    <property type="entry name" value="PDDEXK_9"/>
    <property type="match status" value="1"/>
</dbReference>
<gene>
    <name evidence="2" type="ORF">HMPREF9439_02023</name>
</gene>
<dbReference type="Proteomes" id="UP000005156">
    <property type="component" value="Unassembled WGS sequence"/>
</dbReference>
<proteinExistence type="predicted"/>
<dbReference type="PANTHER" id="PTHR34825">
    <property type="entry name" value="CONSERVED PROTEIN, WITH A WEAK D-GALACTARATE DEHYDRATASE/ALTRONATE HYDROLASE DOMAIN"/>
    <property type="match status" value="1"/>
</dbReference>